<dbReference type="Proteomes" id="UP000703269">
    <property type="component" value="Unassembled WGS sequence"/>
</dbReference>
<dbReference type="PANTHER" id="PTHR45649">
    <property type="entry name" value="AMINO-ACID PERMEASE BAT1"/>
    <property type="match status" value="1"/>
</dbReference>
<dbReference type="InterPro" id="IPR002293">
    <property type="entry name" value="AA/rel_permease1"/>
</dbReference>
<keyword evidence="8" id="KW-1185">Reference proteome</keyword>
<evidence type="ECO:0000256" key="4">
    <source>
        <dbReference type="ARBA" id="ARBA00022989"/>
    </source>
</evidence>
<keyword evidence="2" id="KW-0813">Transport</keyword>
<organism evidence="7 8">
    <name type="scientific">Phanerochaete sordida</name>
    <dbReference type="NCBI Taxonomy" id="48140"/>
    <lineage>
        <taxon>Eukaryota</taxon>
        <taxon>Fungi</taxon>
        <taxon>Dikarya</taxon>
        <taxon>Basidiomycota</taxon>
        <taxon>Agaricomycotina</taxon>
        <taxon>Agaricomycetes</taxon>
        <taxon>Polyporales</taxon>
        <taxon>Phanerochaetaceae</taxon>
        <taxon>Phanerochaete</taxon>
    </lineage>
</organism>
<dbReference type="PANTHER" id="PTHR45649:SF14">
    <property type="entry name" value="GABA PERMEASE"/>
    <property type="match status" value="1"/>
</dbReference>
<evidence type="ECO:0000256" key="6">
    <source>
        <dbReference type="SAM" id="Phobius"/>
    </source>
</evidence>
<evidence type="ECO:0000256" key="5">
    <source>
        <dbReference type="ARBA" id="ARBA00023136"/>
    </source>
</evidence>
<dbReference type="EMBL" id="BPQB01000002">
    <property type="protein sequence ID" value="GJE85348.1"/>
    <property type="molecule type" value="Genomic_DNA"/>
</dbReference>
<dbReference type="PIRSF" id="PIRSF006060">
    <property type="entry name" value="AA_transporter"/>
    <property type="match status" value="1"/>
</dbReference>
<feature type="transmembrane region" description="Helical" evidence="6">
    <location>
        <begin position="331"/>
        <end position="351"/>
    </location>
</feature>
<feature type="transmembrane region" description="Helical" evidence="6">
    <location>
        <begin position="202"/>
        <end position="221"/>
    </location>
</feature>
<feature type="transmembrane region" description="Helical" evidence="6">
    <location>
        <begin position="286"/>
        <end position="311"/>
    </location>
</feature>
<gene>
    <name evidence="7" type="ORF">PsYK624_014270</name>
</gene>
<dbReference type="OrthoDB" id="3900342at2759"/>
<feature type="transmembrane region" description="Helical" evidence="6">
    <location>
        <begin position="388"/>
        <end position="405"/>
    </location>
</feature>
<keyword evidence="3 6" id="KW-0812">Transmembrane</keyword>
<evidence type="ECO:0000256" key="3">
    <source>
        <dbReference type="ARBA" id="ARBA00022692"/>
    </source>
</evidence>
<evidence type="ECO:0000256" key="1">
    <source>
        <dbReference type="ARBA" id="ARBA00004141"/>
    </source>
</evidence>
<comment type="subcellular location">
    <subcellularLocation>
        <location evidence="1">Membrane</location>
        <topology evidence="1">Multi-pass membrane protein</topology>
    </subcellularLocation>
</comment>
<dbReference type="GO" id="GO:0022857">
    <property type="term" value="F:transmembrane transporter activity"/>
    <property type="evidence" value="ECO:0007669"/>
    <property type="project" value="InterPro"/>
</dbReference>
<name>A0A9P3L8U0_9APHY</name>
<feature type="transmembrane region" description="Helical" evidence="6">
    <location>
        <begin position="86"/>
        <end position="106"/>
    </location>
</feature>
<feature type="transmembrane region" description="Helical" evidence="6">
    <location>
        <begin position="175"/>
        <end position="195"/>
    </location>
</feature>
<dbReference type="Pfam" id="PF13520">
    <property type="entry name" value="AA_permease_2"/>
    <property type="match status" value="1"/>
</dbReference>
<feature type="transmembrane region" description="Helical" evidence="6">
    <location>
        <begin position="411"/>
        <end position="433"/>
    </location>
</feature>
<accession>A0A9P3L8U0</accession>
<feature type="transmembrane region" description="Helical" evidence="6">
    <location>
        <begin position="45"/>
        <end position="66"/>
    </location>
</feature>
<dbReference type="GO" id="GO:0016020">
    <property type="term" value="C:membrane"/>
    <property type="evidence" value="ECO:0007669"/>
    <property type="project" value="UniProtKB-SubCell"/>
</dbReference>
<dbReference type="AlphaFoldDB" id="A0A9P3L8U0"/>
<evidence type="ECO:0000313" key="7">
    <source>
        <dbReference type="EMBL" id="GJE85348.1"/>
    </source>
</evidence>
<feature type="transmembrane region" description="Helical" evidence="6">
    <location>
        <begin position="498"/>
        <end position="517"/>
    </location>
</feature>
<keyword evidence="4 6" id="KW-1133">Transmembrane helix</keyword>
<dbReference type="Gene3D" id="1.20.1740.10">
    <property type="entry name" value="Amino acid/polyamine transporter I"/>
    <property type="match status" value="1"/>
</dbReference>
<reference evidence="7 8" key="1">
    <citation type="submission" date="2021-08" db="EMBL/GenBank/DDBJ databases">
        <title>Draft Genome Sequence of Phanerochaete sordida strain YK-624.</title>
        <authorList>
            <person name="Mori T."/>
            <person name="Dohra H."/>
            <person name="Suzuki T."/>
            <person name="Kawagishi H."/>
            <person name="Hirai H."/>
        </authorList>
    </citation>
    <scope>NUCLEOTIDE SEQUENCE [LARGE SCALE GENOMIC DNA]</scope>
    <source>
        <strain evidence="7 8">YK-624</strain>
    </source>
</reference>
<protein>
    <submittedName>
        <fullName evidence="7">GABA permease-like protein</fullName>
    </submittedName>
</protein>
<feature type="transmembrane region" description="Helical" evidence="6">
    <location>
        <begin position="465"/>
        <end position="486"/>
    </location>
</feature>
<keyword evidence="5 6" id="KW-0472">Membrane</keyword>
<evidence type="ECO:0000256" key="2">
    <source>
        <dbReference type="ARBA" id="ARBA00022448"/>
    </source>
</evidence>
<evidence type="ECO:0000313" key="8">
    <source>
        <dbReference type="Proteomes" id="UP000703269"/>
    </source>
</evidence>
<comment type="caution">
    <text evidence="7">The sequence shown here is derived from an EMBL/GenBank/DDBJ whole genome shotgun (WGS) entry which is preliminary data.</text>
</comment>
<sequence length="549" mass="59389">MAEVDKEDGGTMLEVADALGAAQQASAHDERDMKRMGKQQVFSRNFRIATSIAFTSCVMGTWELILTTSTPALVAGGTAGLFWSTIWGYVGQAFIVLSLAEMASMAPTAGGQYHWVSEFAPRQYQKILSYTSGWLSTLSWNSMSAVLCFECAQIAQAMIVLNNPNYVSQRWHTTLLTIAFTSLLGAFNVFAAPWLATLEGIFAFLHYLIFIPFIVAMWVLAPEKQPAHTALLTFQDNGTGWGPAVATLVGQVTAMFTLVGSDAAAHMSEEIRDAAAAVPRAMWWSFLANVPPTLAVLVTFCFCLGPAPAALDSATGFPVVDMFARMARGPAGATGLTFVTLVLVAIVAAAAQASTSRATFAFARDDGLPCARFVGGVHPRWKVPANAIIVNVAYTAALSLINIGSTAAFDAVLSVGVVALMATYSISIACVLLKRVRREPLVHARWSFIKKDAEGRRGDGSFGRYGIYVNGIALAYSLWSFFWSFWPAMKHPTPEGMNWAVVIFGAIMIFAIFNYVVRAHRVYEGPVAKVVVIEQESVETFSEGNEEKN</sequence>
<proteinExistence type="predicted"/>